<feature type="compositionally biased region" description="Polar residues" evidence="1">
    <location>
        <begin position="567"/>
        <end position="587"/>
    </location>
</feature>
<evidence type="ECO:0000313" key="3">
    <source>
        <dbReference type="Proteomes" id="UP000235388"/>
    </source>
</evidence>
<gene>
    <name evidence="2" type="ORF">PCANC_17690</name>
</gene>
<dbReference type="STRING" id="200324.A0A2N5U966"/>
<feature type="compositionally biased region" description="Gly residues" evidence="1">
    <location>
        <begin position="187"/>
        <end position="196"/>
    </location>
</feature>
<feature type="region of interest" description="Disordered" evidence="1">
    <location>
        <begin position="552"/>
        <end position="592"/>
    </location>
</feature>
<dbReference type="Proteomes" id="UP000235388">
    <property type="component" value="Unassembled WGS sequence"/>
</dbReference>
<feature type="region of interest" description="Disordered" evidence="1">
    <location>
        <begin position="430"/>
        <end position="464"/>
    </location>
</feature>
<dbReference type="OrthoDB" id="6159137at2759"/>
<feature type="compositionally biased region" description="Polar residues" evidence="1">
    <location>
        <begin position="452"/>
        <end position="462"/>
    </location>
</feature>
<sequence>MSKQALANEAASLDMARLKMVVELAALRTCNTMEVDAPNCLFSAVVSNFFYGSGSGSNLVTGLLAELESYKTLAVWTVEEWMAGRPTQHMHHRQAVGQAFGPAGGGHKAAGARHPAEVRADGLQKLADKLAHAQQANDRPQPNSFIANFPIPSLRSIQWIDVQDKMFLTNLQQSQSFVSSFKFPEGEGAGGSGGAQFGQDNEDYSEQGTPQLASYPSFPSCDPSHAPPRSSTLAHDMDHGLEILLPGSFFEPNLIHLSWIFGLINTLLDLVDLYCFLGIFRDPLQEATRRCAFEASCPEFAISRLKFLQHLIKPSFSYYQGLPTRPATANALKAMDGAVMGTCPNRIVVHLHELKKVKDSRPVKMVPTAPSSPLHPNFAQHHPHQAHHEPPVLLLAKLQATDPLAQNLGKQTAQDNRVALGEPMNQQATVGAHTGAPVKESGLMVQTGGGSRRSSTLASPGSSVLGGGAGADGFGNGAAAGGWRRGVTGAAGQAPATRDRKLCLFNLQVLATNVAEAREIINTPDELVPHTSNKVPPPVTASHLALVNSAATTASSGSAGERKPVPLSSTKAAMGSSTQADNVSGSPSCGGATTAAAAEITSLAELSTLPVAEIVAMMMVGEDERRRGWAGMMPAHTAE</sequence>
<evidence type="ECO:0000256" key="1">
    <source>
        <dbReference type="SAM" id="MobiDB-lite"/>
    </source>
</evidence>
<accession>A0A2N5U966</accession>
<dbReference type="EMBL" id="PGCJ01000280">
    <property type="protein sequence ID" value="PLW34284.1"/>
    <property type="molecule type" value="Genomic_DNA"/>
</dbReference>
<protein>
    <submittedName>
        <fullName evidence="2">Uncharacterized protein</fullName>
    </submittedName>
</protein>
<organism evidence="2 3">
    <name type="scientific">Puccinia coronata f. sp. avenae</name>
    <dbReference type="NCBI Taxonomy" id="200324"/>
    <lineage>
        <taxon>Eukaryota</taxon>
        <taxon>Fungi</taxon>
        <taxon>Dikarya</taxon>
        <taxon>Basidiomycota</taxon>
        <taxon>Pucciniomycotina</taxon>
        <taxon>Pucciniomycetes</taxon>
        <taxon>Pucciniales</taxon>
        <taxon>Pucciniaceae</taxon>
        <taxon>Puccinia</taxon>
    </lineage>
</organism>
<name>A0A2N5U966_9BASI</name>
<keyword evidence="3" id="KW-1185">Reference proteome</keyword>
<evidence type="ECO:0000313" key="2">
    <source>
        <dbReference type="EMBL" id="PLW34284.1"/>
    </source>
</evidence>
<comment type="caution">
    <text evidence="2">The sequence shown here is derived from an EMBL/GenBank/DDBJ whole genome shotgun (WGS) entry which is preliminary data.</text>
</comment>
<proteinExistence type="predicted"/>
<feature type="region of interest" description="Disordered" evidence="1">
    <location>
        <begin position="187"/>
        <end position="209"/>
    </location>
</feature>
<dbReference type="AlphaFoldDB" id="A0A2N5U966"/>
<reference evidence="2 3" key="1">
    <citation type="submission" date="2017-11" db="EMBL/GenBank/DDBJ databases">
        <title>De novo assembly and phasing of dikaryotic genomes from two isolates of Puccinia coronata f. sp. avenae, the causal agent of oat crown rust.</title>
        <authorList>
            <person name="Miller M.E."/>
            <person name="Zhang Y."/>
            <person name="Omidvar V."/>
            <person name="Sperschneider J."/>
            <person name="Schwessinger B."/>
            <person name="Raley C."/>
            <person name="Palmer J.M."/>
            <person name="Garnica D."/>
            <person name="Upadhyaya N."/>
            <person name="Rathjen J."/>
            <person name="Taylor J.M."/>
            <person name="Park R.F."/>
            <person name="Dodds P.N."/>
            <person name="Hirsch C.D."/>
            <person name="Kianian S.F."/>
            <person name="Figueroa M."/>
        </authorList>
    </citation>
    <scope>NUCLEOTIDE SEQUENCE [LARGE SCALE GENOMIC DNA]</scope>
    <source>
        <strain evidence="2">12NC29</strain>
    </source>
</reference>